<proteinExistence type="inferred from homology"/>
<keyword evidence="3" id="KW-0904">Protein phosphatase</keyword>
<dbReference type="AlphaFoldDB" id="A0A521ER21"/>
<accession>A0A521ER21</accession>
<dbReference type="EMBL" id="FXTB01000010">
    <property type="protein sequence ID" value="SMO86342.1"/>
    <property type="molecule type" value="Genomic_DNA"/>
</dbReference>
<evidence type="ECO:0000313" key="6">
    <source>
        <dbReference type="EMBL" id="SMO86342.1"/>
    </source>
</evidence>
<dbReference type="PRINTS" id="PR00719">
    <property type="entry name" value="LMWPTPASE"/>
</dbReference>
<evidence type="ECO:0000259" key="5">
    <source>
        <dbReference type="SMART" id="SM00226"/>
    </source>
</evidence>
<dbReference type="InterPro" id="IPR052995">
    <property type="entry name" value="LMW-PTP"/>
</dbReference>
<evidence type="ECO:0000313" key="7">
    <source>
        <dbReference type="Proteomes" id="UP000319040"/>
    </source>
</evidence>
<protein>
    <submittedName>
        <fullName evidence="6">Protein tyrosine phosphatase</fullName>
    </submittedName>
</protein>
<dbReference type="InterPro" id="IPR023485">
    <property type="entry name" value="Ptyr_pPase"/>
</dbReference>
<dbReference type="PANTHER" id="PTHR47439:SF1">
    <property type="entry name" value="ACID PHOSPHATASE"/>
    <property type="match status" value="1"/>
</dbReference>
<feature type="active site" evidence="4">
    <location>
        <position position="16"/>
    </location>
</feature>
<feature type="domain" description="Phosphotyrosine protein phosphatase I" evidence="5">
    <location>
        <begin position="4"/>
        <end position="154"/>
    </location>
</feature>
<keyword evidence="7" id="KW-1185">Reference proteome</keyword>
<keyword evidence="2" id="KW-0378">Hydrolase</keyword>
<feature type="active site" description="Nucleophile" evidence="4">
    <location>
        <position position="10"/>
    </location>
</feature>
<dbReference type="FunFam" id="3.40.50.2300:FF:000113">
    <property type="entry name" value="Low molecular weight protein-tyrosine-phosphatase"/>
    <property type="match status" value="1"/>
</dbReference>
<dbReference type="SMART" id="SM00226">
    <property type="entry name" value="LMWPc"/>
    <property type="match status" value="1"/>
</dbReference>
<dbReference type="InterPro" id="IPR017867">
    <property type="entry name" value="Tyr_phospatase_low_mol_wt"/>
</dbReference>
<dbReference type="GO" id="GO:0004725">
    <property type="term" value="F:protein tyrosine phosphatase activity"/>
    <property type="evidence" value="ECO:0007669"/>
    <property type="project" value="InterPro"/>
</dbReference>
<dbReference type="SUPFAM" id="SSF52788">
    <property type="entry name" value="Phosphotyrosine protein phosphatases I"/>
    <property type="match status" value="1"/>
</dbReference>
<sequence length="158" mass="17873">MSKKKILFVCLGNICRSPSAEAVMTAKLKELDLSEHYMVDSAGITDYHEGGAADHRMQQHAAQRNYKLTSISRPFKTPNDFANFDYIIGMDDQNMSDLRAMATNDEQLSKLHKMTDYSSRFTYNEVPDPYYGGAEGFELVLDLLEDACDGLIKKLEDE</sequence>
<dbReference type="InterPro" id="IPR036196">
    <property type="entry name" value="Ptyr_pPase_sf"/>
</dbReference>
<evidence type="ECO:0000256" key="2">
    <source>
        <dbReference type="ARBA" id="ARBA00022801"/>
    </source>
</evidence>
<dbReference type="PANTHER" id="PTHR47439">
    <property type="entry name" value="LOW MOLECULAR WEIGHT PHOSPHOTYROSINE PROTEIN PHOSPHATASE-RELATED"/>
    <property type="match status" value="1"/>
</dbReference>
<dbReference type="Pfam" id="PF01451">
    <property type="entry name" value="LMWPc"/>
    <property type="match status" value="1"/>
</dbReference>
<evidence type="ECO:0000256" key="1">
    <source>
        <dbReference type="ARBA" id="ARBA00011063"/>
    </source>
</evidence>
<evidence type="ECO:0000256" key="3">
    <source>
        <dbReference type="ARBA" id="ARBA00022912"/>
    </source>
</evidence>
<reference evidence="6 7" key="1">
    <citation type="submission" date="2017-05" db="EMBL/GenBank/DDBJ databases">
        <authorList>
            <person name="Varghese N."/>
            <person name="Submissions S."/>
        </authorList>
    </citation>
    <scope>NUCLEOTIDE SEQUENCE [LARGE SCALE GENOMIC DNA]</scope>
    <source>
        <strain evidence="6 7">DSM 27040</strain>
    </source>
</reference>
<gene>
    <name evidence="6" type="ORF">SAMN06265379_110124</name>
</gene>
<dbReference type="Proteomes" id="UP000319040">
    <property type="component" value="Unassembled WGS sequence"/>
</dbReference>
<feature type="active site" description="Proton donor" evidence="4">
    <location>
        <position position="128"/>
    </location>
</feature>
<comment type="similarity">
    <text evidence="1">Belongs to the low molecular weight phosphotyrosine protein phosphatase family.</text>
</comment>
<dbReference type="Gene3D" id="3.40.50.2300">
    <property type="match status" value="1"/>
</dbReference>
<name>A0A521ER21_SACCC</name>
<evidence type="ECO:0000256" key="4">
    <source>
        <dbReference type="PIRSR" id="PIRSR617867-1"/>
    </source>
</evidence>
<organism evidence="6 7">
    <name type="scientific">Saccharicrinis carchari</name>
    <dbReference type="NCBI Taxonomy" id="1168039"/>
    <lineage>
        <taxon>Bacteria</taxon>
        <taxon>Pseudomonadati</taxon>
        <taxon>Bacteroidota</taxon>
        <taxon>Bacteroidia</taxon>
        <taxon>Marinilabiliales</taxon>
        <taxon>Marinilabiliaceae</taxon>
        <taxon>Saccharicrinis</taxon>
    </lineage>
</organism>
<dbReference type="CDD" id="cd16343">
    <property type="entry name" value="LMWPTP"/>
    <property type="match status" value="1"/>
</dbReference>